<dbReference type="EMBL" id="BEXD01004081">
    <property type="protein sequence ID" value="GBC06543.1"/>
    <property type="molecule type" value="Genomic_DNA"/>
</dbReference>
<comment type="caution">
    <text evidence="2">The sequence shown here is derived from an EMBL/GenBank/DDBJ whole genome shotgun (WGS) entry which is preliminary data.</text>
</comment>
<protein>
    <submittedName>
        <fullName evidence="2">Uncharacterized protein</fullName>
    </submittedName>
</protein>
<sequence length="71" mass="7897">MKKDSIMYDGMTDSSRPGKIYGSRNQSKSNQNRKLVDTFPKSEVSPSGTFSEVNSHGTLKSKVFADKKLSH</sequence>
<gene>
    <name evidence="2" type="ORF">RclHR1_00690033</name>
</gene>
<evidence type="ECO:0000313" key="3">
    <source>
        <dbReference type="Proteomes" id="UP000247702"/>
    </source>
</evidence>
<evidence type="ECO:0000313" key="2">
    <source>
        <dbReference type="EMBL" id="GBC06543.1"/>
    </source>
</evidence>
<evidence type="ECO:0000256" key="1">
    <source>
        <dbReference type="SAM" id="MobiDB-lite"/>
    </source>
</evidence>
<accession>A0A2Z6S0C0</accession>
<organism evidence="2 3">
    <name type="scientific">Rhizophagus clarus</name>
    <dbReference type="NCBI Taxonomy" id="94130"/>
    <lineage>
        <taxon>Eukaryota</taxon>
        <taxon>Fungi</taxon>
        <taxon>Fungi incertae sedis</taxon>
        <taxon>Mucoromycota</taxon>
        <taxon>Glomeromycotina</taxon>
        <taxon>Glomeromycetes</taxon>
        <taxon>Glomerales</taxon>
        <taxon>Glomeraceae</taxon>
        <taxon>Rhizophagus</taxon>
    </lineage>
</organism>
<dbReference type="Proteomes" id="UP000247702">
    <property type="component" value="Unassembled WGS sequence"/>
</dbReference>
<keyword evidence="3" id="KW-1185">Reference proteome</keyword>
<feature type="region of interest" description="Disordered" evidence="1">
    <location>
        <begin position="1"/>
        <end position="57"/>
    </location>
</feature>
<reference evidence="2 3" key="1">
    <citation type="submission" date="2017-11" db="EMBL/GenBank/DDBJ databases">
        <title>The genome of Rhizophagus clarus HR1 reveals common genetic basis of auxotrophy among arbuscular mycorrhizal fungi.</title>
        <authorList>
            <person name="Kobayashi Y."/>
        </authorList>
    </citation>
    <scope>NUCLEOTIDE SEQUENCE [LARGE SCALE GENOMIC DNA]</scope>
    <source>
        <strain evidence="2 3">HR1</strain>
    </source>
</reference>
<name>A0A2Z6S0C0_9GLOM</name>
<feature type="compositionally biased region" description="Polar residues" evidence="1">
    <location>
        <begin position="44"/>
        <end position="57"/>
    </location>
</feature>
<feature type="compositionally biased region" description="Polar residues" evidence="1">
    <location>
        <begin position="23"/>
        <end position="33"/>
    </location>
</feature>
<dbReference type="AlphaFoldDB" id="A0A2Z6S0C0"/>
<proteinExistence type="predicted"/>